<reference evidence="3 4" key="1">
    <citation type="submission" date="2021-11" db="EMBL/GenBank/DDBJ databases">
        <title>Whole genome of Geoglobus acetivorans.</title>
        <authorList>
            <person name="Liu D."/>
        </authorList>
    </citation>
    <scope>NUCLEOTIDE SEQUENCE [LARGE SCALE GENOMIC DNA]</scope>
    <source>
        <strain evidence="3 4">SBH6</strain>
    </source>
</reference>
<feature type="domain" description="CARDB" evidence="2">
    <location>
        <begin position="195"/>
        <end position="265"/>
    </location>
</feature>
<dbReference type="InterPro" id="IPR013783">
    <property type="entry name" value="Ig-like_fold"/>
</dbReference>
<dbReference type="InterPro" id="IPR011635">
    <property type="entry name" value="CARDB"/>
</dbReference>
<evidence type="ECO:0000256" key="1">
    <source>
        <dbReference type="SAM" id="Phobius"/>
    </source>
</evidence>
<accession>A0ABZ3H611</accession>
<dbReference type="Pfam" id="PF07705">
    <property type="entry name" value="CARDB"/>
    <property type="match status" value="1"/>
</dbReference>
<dbReference type="Proteomes" id="UP001492541">
    <property type="component" value="Chromosome"/>
</dbReference>
<dbReference type="RefSeq" id="WP_193806484.1">
    <property type="nucleotide sequence ID" value="NZ_CP087714.1"/>
</dbReference>
<organism evidence="3 4">
    <name type="scientific">Geoglobus acetivorans</name>
    <dbReference type="NCBI Taxonomy" id="565033"/>
    <lineage>
        <taxon>Archaea</taxon>
        <taxon>Methanobacteriati</taxon>
        <taxon>Methanobacteriota</taxon>
        <taxon>Archaeoglobi</taxon>
        <taxon>Archaeoglobales</taxon>
        <taxon>Archaeoglobaceae</taxon>
        <taxon>Geoglobus</taxon>
    </lineage>
</organism>
<evidence type="ECO:0000259" key="2">
    <source>
        <dbReference type="Pfam" id="PF07705"/>
    </source>
</evidence>
<dbReference type="Gene3D" id="2.60.40.10">
    <property type="entry name" value="Immunoglobulins"/>
    <property type="match status" value="2"/>
</dbReference>
<gene>
    <name evidence="3" type="ORF">LPQ35_01620</name>
</gene>
<feature type="transmembrane region" description="Helical" evidence="1">
    <location>
        <begin position="589"/>
        <end position="609"/>
    </location>
</feature>
<keyword evidence="1" id="KW-1133">Transmembrane helix</keyword>
<protein>
    <recommendedName>
        <fullName evidence="2">CARDB domain-containing protein</fullName>
    </recommendedName>
</protein>
<proteinExistence type="predicted"/>
<evidence type="ECO:0000313" key="3">
    <source>
        <dbReference type="EMBL" id="XAT64091.1"/>
    </source>
</evidence>
<keyword evidence="4" id="KW-1185">Reference proteome</keyword>
<keyword evidence="1" id="KW-0472">Membrane</keyword>
<dbReference type="EMBL" id="CP087714">
    <property type="protein sequence ID" value="XAT64091.1"/>
    <property type="molecule type" value="Genomic_DNA"/>
</dbReference>
<keyword evidence="1" id="KW-0812">Transmembrane</keyword>
<sequence>MGRIISFSIILILVSILFFQPVSALSDFHIKLVDHVDGYGKYIERTYPFEPGDYLRIYAQVEGVNHYRAYAVDFVYVVYDPEGYPVSGTVISKSGTDYTDRVYAVYELKIPEGWVTGKYKVVVYAFDVLNTTMVKNEYDNFLNELISKGEASIDLSKVSREDVDYVKKELYFTLVDNYDPRVYLFDSGLKAKILPEGMNNSLEFTVLNPNDEKIEFYVRLLIDGTPFSKQKVSLGPGSAERVEFTIPQLEIGDHTLEVVPDWDNTAELKTLPVFIPPYLFDRPVMVAKDGKGLIVLSSNNYVLGSGGVSGLDGKEPSFDMGAAYVMNRDNAAKMLSNILAYIWHNWENNGKNEMRIGLYYRSDSRAENVLPLLLDYIKKLNGAPVVYVGVLEDYELDKADIVFYVSDRPDLAPLAGYVENGGNVVLDITDYYWDGGEIVRDYGFSGDEFLFGSFYDLTSVNKTVSIKLKTELKLPPELKYSNLSVSDFLVAVGENVTISFDVKNEGGAGKAPVQVYVNNEPVYDEILDFYPAEQKHIVIGYTPQSEGSYRVTLDRSDLSKVFFAKNLTAQQNATATPPPEKEKPERENAGLLVAMAGLLAVLIIFRIYLRR</sequence>
<name>A0ABZ3H611_GEOAI</name>
<evidence type="ECO:0000313" key="4">
    <source>
        <dbReference type="Proteomes" id="UP001492541"/>
    </source>
</evidence>
<dbReference type="GeneID" id="90448343"/>